<evidence type="ECO:0000256" key="3">
    <source>
        <dbReference type="ARBA" id="ARBA00022748"/>
    </source>
</evidence>
<evidence type="ECO:0000256" key="4">
    <source>
        <dbReference type="ARBA" id="ARBA00022803"/>
    </source>
</evidence>
<organism evidence="7 8">
    <name type="scientific">Maricaulis salignorans</name>
    <dbReference type="NCBI Taxonomy" id="144026"/>
    <lineage>
        <taxon>Bacteria</taxon>
        <taxon>Pseudomonadati</taxon>
        <taxon>Pseudomonadota</taxon>
        <taxon>Alphaproteobacteria</taxon>
        <taxon>Maricaulales</taxon>
        <taxon>Maricaulaceae</taxon>
        <taxon>Maricaulis</taxon>
    </lineage>
</organism>
<gene>
    <name evidence="7" type="ORF">SAMN04488568_11258</name>
</gene>
<dbReference type="EMBL" id="FNHG01000012">
    <property type="protein sequence ID" value="SDM48953.1"/>
    <property type="molecule type" value="Genomic_DNA"/>
</dbReference>
<evidence type="ECO:0000313" key="8">
    <source>
        <dbReference type="Proteomes" id="UP000199759"/>
    </source>
</evidence>
<evidence type="ECO:0000259" key="6">
    <source>
        <dbReference type="Pfam" id="PF23914"/>
    </source>
</evidence>
<dbReference type="PANTHER" id="PTHR47870">
    <property type="entry name" value="CYTOCHROME C-TYPE BIOGENESIS PROTEIN CCMH"/>
    <property type="match status" value="1"/>
</dbReference>
<dbReference type="GO" id="GO:0017004">
    <property type="term" value="P:cytochrome complex assembly"/>
    <property type="evidence" value="ECO:0007669"/>
    <property type="project" value="UniProtKB-KW"/>
</dbReference>
<dbReference type="Pfam" id="PF23914">
    <property type="entry name" value="TPR_CcmH_CycH"/>
    <property type="match status" value="1"/>
</dbReference>
<dbReference type="SMART" id="SM00028">
    <property type="entry name" value="TPR"/>
    <property type="match status" value="2"/>
</dbReference>
<feature type="domain" description="Cytochrome c-type biogenesis protein H TPR" evidence="6">
    <location>
        <begin position="136"/>
        <end position="252"/>
    </location>
</feature>
<dbReference type="InterPro" id="IPR019734">
    <property type="entry name" value="TPR_rpt"/>
</dbReference>
<dbReference type="OrthoDB" id="9815847at2"/>
<dbReference type="PROSITE" id="PS50005">
    <property type="entry name" value="TPR"/>
    <property type="match status" value="1"/>
</dbReference>
<evidence type="ECO:0000313" key="7">
    <source>
        <dbReference type="EMBL" id="SDM48953.1"/>
    </source>
</evidence>
<comment type="subcellular location">
    <subcellularLocation>
        <location evidence="1">Cell envelope</location>
    </subcellularLocation>
</comment>
<dbReference type="InterPro" id="IPR051263">
    <property type="entry name" value="C-type_cytochrome_biogenesis"/>
</dbReference>
<dbReference type="GO" id="GO:0030313">
    <property type="term" value="C:cell envelope"/>
    <property type="evidence" value="ECO:0007669"/>
    <property type="project" value="UniProtKB-SubCell"/>
</dbReference>
<dbReference type="Gene3D" id="1.25.40.10">
    <property type="entry name" value="Tetratricopeptide repeat domain"/>
    <property type="match status" value="1"/>
</dbReference>
<name>A0A1G9TMP7_9PROT</name>
<dbReference type="RefSeq" id="WP_091770458.1">
    <property type="nucleotide sequence ID" value="NZ_FNHG01000012.1"/>
</dbReference>
<evidence type="ECO:0000256" key="1">
    <source>
        <dbReference type="ARBA" id="ARBA00004196"/>
    </source>
</evidence>
<dbReference type="SUPFAM" id="SSF48452">
    <property type="entry name" value="TPR-like"/>
    <property type="match status" value="1"/>
</dbReference>
<dbReference type="InterPro" id="IPR056413">
    <property type="entry name" value="TPR_CcmH_CycH"/>
</dbReference>
<keyword evidence="4 5" id="KW-0802">TPR repeat</keyword>
<sequence>MLWILIAVMASLTVIALVMPFMRRDAAAEQDGLGAFSGQLEELERDRELGLIGADEARAAEIDIKRRLLAASENRGDAETAHPVLRQGAIIACGLGGIAAVALYMAIGTPDPVIPIEPEAVEVSDEMRAVLDQVDALAAQMAANPDDAQGWAVLGQSYLSLGRYNEAAQAFDQAINIVPDSAFLFASLGQALLFDANGMMTPAAREAFARALDLEPTDVRSRFFMAEAQYQSGETDAAQAAWQALLAEAPPEASYRAMIEARLAAMATEPGEPE</sequence>
<dbReference type="InterPro" id="IPR017560">
    <property type="entry name" value="Cyt_c_biogenesis_CcmI"/>
</dbReference>
<accession>A0A1G9TMP7</accession>
<dbReference type="STRING" id="144026.SAMN04488568_11258"/>
<dbReference type="InterPro" id="IPR011990">
    <property type="entry name" value="TPR-like_helical_dom_sf"/>
</dbReference>
<evidence type="ECO:0000256" key="5">
    <source>
        <dbReference type="PROSITE-ProRule" id="PRU00339"/>
    </source>
</evidence>
<keyword evidence="3" id="KW-0201">Cytochrome c-type biogenesis</keyword>
<dbReference type="NCBIfam" id="TIGR03142">
    <property type="entry name" value="cytochro_ccmI"/>
    <property type="match status" value="1"/>
</dbReference>
<dbReference type="GO" id="GO:0005886">
    <property type="term" value="C:plasma membrane"/>
    <property type="evidence" value="ECO:0007669"/>
    <property type="project" value="TreeGrafter"/>
</dbReference>
<protein>
    <submittedName>
        <fullName evidence="7">Cytochrome c-type biogenesis protein CcmH</fullName>
    </submittedName>
</protein>
<dbReference type="AlphaFoldDB" id="A0A1G9TMP7"/>
<keyword evidence="8" id="KW-1185">Reference proteome</keyword>
<dbReference type="PANTHER" id="PTHR47870:SF1">
    <property type="entry name" value="CYTOCHROME C-TYPE BIOGENESIS PROTEIN CCMH"/>
    <property type="match status" value="1"/>
</dbReference>
<reference evidence="7 8" key="1">
    <citation type="submission" date="2016-10" db="EMBL/GenBank/DDBJ databases">
        <authorList>
            <person name="de Groot N.N."/>
        </authorList>
    </citation>
    <scope>NUCLEOTIDE SEQUENCE [LARGE SCALE GENOMIC DNA]</scope>
    <source>
        <strain evidence="7 8">DSM 16077</strain>
    </source>
</reference>
<keyword evidence="2" id="KW-0677">Repeat</keyword>
<feature type="repeat" description="TPR" evidence="5">
    <location>
        <begin position="148"/>
        <end position="181"/>
    </location>
</feature>
<proteinExistence type="predicted"/>
<dbReference type="Proteomes" id="UP000199759">
    <property type="component" value="Unassembled WGS sequence"/>
</dbReference>
<evidence type="ECO:0000256" key="2">
    <source>
        <dbReference type="ARBA" id="ARBA00022737"/>
    </source>
</evidence>
<dbReference type="PROSITE" id="PS50293">
    <property type="entry name" value="TPR_REGION"/>
    <property type="match status" value="1"/>
</dbReference>